<dbReference type="PANTHER" id="PTHR43377:SF1">
    <property type="entry name" value="BILIVERDIN REDUCTASE A"/>
    <property type="match status" value="1"/>
</dbReference>
<gene>
    <name evidence="2" type="ORF">DB30_07718</name>
</gene>
<dbReference type="InterPro" id="IPR000683">
    <property type="entry name" value="Gfo/Idh/MocA-like_OxRdtase_N"/>
</dbReference>
<comment type="caution">
    <text evidence="2">The sequence shown here is derived from an EMBL/GenBank/DDBJ whole genome shotgun (WGS) entry which is preliminary data.</text>
</comment>
<dbReference type="Pfam" id="PF01408">
    <property type="entry name" value="GFO_IDH_MocA"/>
    <property type="match status" value="1"/>
</dbReference>
<dbReference type="AlphaFoldDB" id="A0A0C2A5P5"/>
<protein>
    <submittedName>
        <fullName evidence="2">NAD-dependent dehydrogenase</fullName>
    </submittedName>
</protein>
<dbReference type="RefSeq" id="WP_052546744.1">
    <property type="nucleotide sequence ID" value="NZ_JMCC02000009.1"/>
</dbReference>
<dbReference type="Gene3D" id="3.30.360.10">
    <property type="entry name" value="Dihydrodipicolinate Reductase, domain 2"/>
    <property type="match status" value="1"/>
</dbReference>
<evidence type="ECO:0000259" key="1">
    <source>
        <dbReference type="Pfam" id="PF01408"/>
    </source>
</evidence>
<name>A0A0C2A5P5_9BACT</name>
<proteinExistence type="predicted"/>
<accession>A0A0C2A5P5</accession>
<dbReference type="InterPro" id="IPR036291">
    <property type="entry name" value="NAD(P)-bd_dom_sf"/>
</dbReference>
<dbReference type="InterPro" id="IPR051450">
    <property type="entry name" value="Gfo/Idh/MocA_Oxidoreductases"/>
</dbReference>
<dbReference type="PANTHER" id="PTHR43377">
    <property type="entry name" value="BILIVERDIN REDUCTASE A"/>
    <property type="match status" value="1"/>
</dbReference>
<dbReference type="SUPFAM" id="SSF51735">
    <property type="entry name" value="NAD(P)-binding Rossmann-fold domains"/>
    <property type="match status" value="1"/>
</dbReference>
<dbReference type="Proteomes" id="UP000031599">
    <property type="component" value="Unassembled WGS sequence"/>
</dbReference>
<dbReference type="GO" id="GO:0000166">
    <property type="term" value="F:nucleotide binding"/>
    <property type="evidence" value="ECO:0007669"/>
    <property type="project" value="InterPro"/>
</dbReference>
<reference evidence="2 3" key="1">
    <citation type="submission" date="2014-12" db="EMBL/GenBank/DDBJ databases">
        <title>Genome assembly of Enhygromyxa salina DSM 15201.</title>
        <authorList>
            <person name="Sharma G."/>
            <person name="Subramanian S."/>
        </authorList>
    </citation>
    <scope>NUCLEOTIDE SEQUENCE [LARGE SCALE GENOMIC DNA]</scope>
    <source>
        <strain evidence="2 3">DSM 15201</strain>
    </source>
</reference>
<organism evidence="2 3">
    <name type="scientific">Enhygromyxa salina</name>
    <dbReference type="NCBI Taxonomy" id="215803"/>
    <lineage>
        <taxon>Bacteria</taxon>
        <taxon>Pseudomonadati</taxon>
        <taxon>Myxococcota</taxon>
        <taxon>Polyangia</taxon>
        <taxon>Nannocystales</taxon>
        <taxon>Nannocystaceae</taxon>
        <taxon>Enhygromyxa</taxon>
    </lineage>
</organism>
<evidence type="ECO:0000313" key="3">
    <source>
        <dbReference type="Proteomes" id="UP000031599"/>
    </source>
</evidence>
<evidence type="ECO:0000313" key="2">
    <source>
        <dbReference type="EMBL" id="KIG18703.1"/>
    </source>
</evidence>
<feature type="domain" description="Gfo/Idh/MocA-like oxidoreductase N-terminal" evidence="1">
    <location>
        <begin position="6"/>
        <end position="117"/>
    </location>
</feature>
<dbReference type="Gene3D" id="3.40.50.720">
    <property type="entry name" value="NAD(P)-binding Rossmann-like Domain"/>
    <property type="match status" value="1"/>
</dbReference>
<sequence>MSARLRLGVIGLGHFGRRHARLCMGLAGVELVAAADPDPRATVSGLRRVASCDELLGLGIDAAIVATPPSQNVAIATALASAGVHALFEKPLATSVGAARQIEATFRTAGLVAGVGHVERFNPAARALAASLPQIAPLHEFIALRRGPPPARSWELSVGLDLALHDLDLLAWMGSGIAQLRPTHTSRDKVHAEGALREGTRLSLVADRSAAKRERRLEAIGARGHLIADLVARELSLTPAHDPVPRVIYRAEPEFDALRCELEGFCAAVLDQDRAELVTLEAGVEAVRFAAQLSAQ</sequence>
<dbReference type="EMBL" id="JMCC02000009">
    <property type="protein sequence ID" value="KIG18703.1"/>
    <property type="molecule type" value="Genomic_DNA"/>
</dbReference>